<keyword evidence="2" id="KW-1133">Transmembrane helix</keyword>
<dbReference type="RefSeq" id="WP_354026125.1">
    <property type="nucleotide sequence ID" value="NZ_JBEPSJ010000005.1"/>
</dbReference>
<feature type="transmembrane region" description="Helical" evidence="2">
    <location>
        <begin position="36"/>
        <end position="58"/>
    </location>
</feature>
<feature type="transmembrane region" description="Helical" evidence="2">
    <location>
        <begin position="187"/>
        <end position="205"/>
    </location>
</feature>
<feature type="transmembrane region" description="Helical" evidence="2">
    <location>
        <begin position="236"/>
        <end position="255"/>
    </location>
</feature>
<organism evidence="4 5">
    <name type="scientific">Conyzicola nivalis</name>
    <dbReference type="NCBI Taxonomy" id="1477021"/>
    <lineage>
        <taxon>Bacteria</taxon>
        <taxon>Bacillati</taxon>
        <taxon>Actinomycetota</taxon>
        <taxon>Actinomycetes</taxon>
        <taxon>Micrococcales</taxon>
        <taxon>Microbacteriaceae</taxon>
        <taxon>Conyzicola</taxon>
    </lineage>
</organism>
<dbReference type="Proteomes" id="UP001549257">
    <property type="component" value="Unassembled WGS sequence"/>
</dbReference>
<keyword evidence="2" id="KW-0472">Membrane</keyword>
<evidence type="ECO:0000256" key="1">
    <source>
        <dbReference type="ARBA" id="ARBA00007362"/>
    </source>
</evidence>
<feature type="transmembrane region" description="Helical" evidence="2">
    <location>
        <begin position="149"/>
        <end position="167"/>
    </location>
</feature>
<dbReference type="EMBL" id="JBEPSJ010000005">
    <property type="protein sequence ID" value="MET4583964.1"/>
    <property type="molecule type" value="Genomic_DNA"/>
</dbReference>
<dbReference type="InterPro" id="IPR000620">
    <property type="entry name" value="EamA_dom"/>
</dbReference>
<protein>
    <submittedName>
        <fullName evidence="4">Drug/metabolite transporter (DMT)-like permease</fullName>
    </submittedName>
</protein>
<reference evidence="4 5" key="1">
    <citation type="submission" date="2024-06" db="EMBL/GenBank/DDBJ databases">
        <title>Sorghum-associated microbial communities from plants grown in Nebraska, USA.</title>
        <authorList>
            <person name="Schachtman D."/>
        </authorList>
    </citation>
    <scope>NUCLEOTIDE SEQUENCE [LARGE SCALE GENOMIC DNA]</scope>
    <source>
        <strain evidence="4 5">2857</strain>
    </source>
</reference>
<feature type="domain" description="EamA" evidence="3">
    <location>
        <begin position="2"/>
        <end position="135"/>
    </location>
</feature>
<feature type="transmembrane region" description="Helical" evidence="2">
    <location>
        <begin position="261"/>
        <end position="282"/>
    </location>
</feature>
<feature type="domain" description="EamA" evidence="3">
    <location>
        <begin position="148"/>
        <end position="303"/>
    </location>
</feature>
<keyword evidence="5" id="KW-1185">Reference proteome</keyword>
<evidence type="ECO:0000313" key="4">
    <source>
        <dbReference type="EMBL" id="MET4583964.1"/>
    </source>
</evidence>
<proteinExistence type="inferred from homology"/>
<feature type="transmembrane region" description="Helical" evidence="2">
    <location>
        <begin position="118"/>
        <end position="137"/>
    </location>
</feature>
<evidence type="ECO:0000256" key="2">
    <source>
        <dbReference type="SAM" id="Phobius"/>
    </source>
</evidence>
<dbReference type="InterPro" id="IPR037185">
    <property type="entry name" value="EmrE-like"/>
</dbReference>
<comment type="caution">
    <text evidence="4">The sequence shown here is derived from an EMBL/GenBank/DDBJ whole genome shotgun (WGS) entry which is preliminary data.</text>
</comment>
<gene>
    <name evidence="4" type="ORF">ABIE21_003495</name>
</gene>
<feature type="transmembrane region" description="Helical" evidence="2">
    <location>
        <begin position="92"/>
        <end position="112"/>
    </location>
</feature>
<comment type="similarity">
    <text evidence="1">Belongs to the EamA transporter family.</text>
</comment>
<feature type="transmembrane region" description="Helical" evidence="2">
    <location>
        <begin position="289"/>
        <end position="306"/>
    </location>
</feature>
<sequence>MLTVLIGLTSALVYGAADFLGGTASRRISPVRVTAVAALAGLAVMLLAVATVPAFSGYWSGDVIVLGALSGVTGAVAIGLLYACLAIGPMSILSPLTAVVSAVVPLSIGLFAGERLQTIGYVALGLALVAVVLVGFVPEEGAVRPSLRGLLMAIGSGVSIGVFLVIIDQTPDDSGLVPLVVNRAVTAAIMFSAVGLLALLALLTISRRRAAPSTVAEPVEAPAEAPAHTWLPGLRLAIACGIVDAVANAGLLLGVRIGELSIMAVLTALYPAGTIILAAVVLKERIAPVQIAGLVLAVAAGAMLALA</sequence>
<feature type="transmembrane region" description="Helical" evidence="2">
    <location>
        <begin position="64"/>
        <end position="85"/>
    </location>
</feature>
<name>A0ABV2QSB5_9MICO</name>
<evidence type="ECO:0000259" key="3">
    <source>
        <dbReference type="Pfam" id="PF00892"/>
    </source>
</evidence>
<feature type="transmembrane region" description="Helical" evidence="2">
    <location>
        <begin position="6"/>
        <end position="24"/>
    </location>
</feature>
<accession>A0ABV2QSB5</accession>
<keyword evidence="2" id="KW-0812">Transmembrane</keyword>
<evidence type="ECO:0000313" key="5">
    <source>
        <dbReference type="Proteomes" id="UP001549257"/>
    </source>
</evidence>
<dbReference type="SUPFAM" id="SSF103481">
    <property type="entry name" value="Multidrug resistance efflux transporter EmrE"/>
    <property type="match status" value="1"/>
</dbReference>
<dbReference type="Pfam" id="PF00892">
    <property type="entry name" value="EamA"/>
    <property type="match status" value="2"/>
</dbReference>